<evidence type="ECO:0000256" key="1">
    <source>
        <dbReference type="SAM" id="Phobius"/>
    </source>
</evidence>
<reference evidence="3" key="1">
    <citation type="submission" date="2018-01" db="EMBL/GenBank/DDBJ databases">
        <title>Draft Genome Sequence of the Radioresistant Bacterium Deinococcus aerius TR0125, Isolated from the Higher Atmosphere above Japan.</title>
        <authorList>
            <person name="Satoh K."/>
            <person name="Arai H."/>
            <person name="Sanzen T."/>
            <person name="Kawaguchi Y."/>
            <person name="Hayashi H."/>
            <person name="Yokobori S."/>
            <person name="Yamagishi A."/>
            <person name="Oono Y."/>
            <person name="Narumi I."/>
        </authorList>
    </citation>
    <scope>NUCLEOTIDE SEQUENCE [LARGE SCALE GENOMIC DNA]</scope>
    <source>
        <strain evidence="3">TR0125</strain>
    </source>
</reference>
<name>A0A2I9D279_9DEIO</name>
<organism evidence="2 3">
    <name type="scientific">Deinococcus aerius</name>
    <dbReference type="NCBI Taxonomy" id="200253"/>
    <lineage>
        <taxon>Bacteria</taxon>
        <taxon>Thermotogati</taxon>
        <taxon>Deinococcota</taxon>
        <taxon>Deinococci</taxon>
        <taxon>Deinococcales</taxon>
        <taxon>Deinococcaceae</taxon>
        <taxon>Deinococcus</taxon>
    </lineage>
</organism>
<comment type="caution">
    <text evidence="2">The sequence shown here is derived from an EMBL/GenBank/DDBJ whole genome shotgun (WGS) entry which is preliminary data.</text>
</comment>
<dbReference type="Proteomes" id="UP000236569">
    <property type="component" value="Unassembled WGS sequence"/>
</dbReference>
<keyword evidence="1" id="KW-0472">Membrane</keyword>
<proteinExistence type="predicted"/>
<gene>
    <name evidence="2" type="ORF">DAERI_020153</name>
</gene>
<dbReference type="EMBL" id="BFAG01000002">
    <property type="protein sequence ID" value="GBF04556.1"/>
    <property type="molecule type" value="Genomic_DNA"/>
</dbReference>
<dbReference type="AlphaFoldDB" id="A0A2I9D279"/>
<feature type="transmembrane region" description="Helical" evidence="1">
    <location>
        <begin position="15"/>
        <end position="34"/>
    </location>
</feature>
<feature type="transmembrane region" description="Helical" evidence="1">
    <location>
        <begin position="46"/>
        <end position="66"/>
    </location>
</feature>
<evidence type="ECO:0000313" key="3">
    <source>
        <dbReference type="Proteomes" id="UP000236569"/>
    </source>
</evidence>
<keyword evidence="3" id="KW-1185">Reference proteome</keyword>
<evidence type="ECO:0000313" key="2">
    <source>
        <dbReference type="EMBL" id="GBF04556.1"/>
    </source>
</evidence>
<protein>
    <submittedName>
        <fullName evidence="2">Uncharacterized protein</fullName>
    </submittedName>
</protein>
<keyword evidence="1" id="KW-1133">Transmembrane helix</keyword>
<keyword evidence="1" id="KW-0812">Transmembrane</keyword>
<accession>A0A2I9D279</accession>
<sequence>MSIFPRRHAGGMDGSPWYLLMGTLVAATLAASFHRARVDWRENKRLLLLVLASVFLWPLVLVMLWLDRQRVMLRKPVPHVILWLSDVEGPTRLRVFRREVRLRWRHRWARVLGPLTLLVRPRPTLNAPLLFAPGRVIVTLLLFQVQVLWRHNGKVPARDLL</sequence>